<feature type="region of interest" description="Disordered" evidence="1">
    <location>
        <begin position="407"/>
        <end position="432"/>
    </location>
</feature>
<name>A0A928Y6D7_UNCKA</name>
<keyword evidence="2" id="KW-0472">Membrane</keyword>
<accession>A0A928Y6D7</accession>
<comment type="caution">
    <text evidence="3">The sequence shown here is derived from an EMBL/GenBank/DDBJ whole genome shotgun (WGS) entry which is preliminary data.</text>
</comment>
<sequence>MTLNTTRRLLRQTGALPTVLLGAAVLLAGLYILQTRTTSFGAFVRMAADGSFGAWSMAYAVGSTLLAVLVSLLFGLSLVQIAWFGHRHLLRRDGAISILSAAGGTLFAAFSMGCPACGAFLPDLVGFSNGLAALPLYGLELKALSVVLFGASVAYGMSKIGRILAEEPDDPRASAFASRASRTLQSRTAQRTALVSILIAILALNQLMIGRVAVALGASSPLMAMGDMLRVPEASAKTIIMPMPNSDGKTTSLKGMPTITEVPAEPKSGTMAERGMHVMIAKGTPFYAPKGISFDTPVEALDAWGSYQNLELTSPEMQRFQMLTNMLTCNFCCGSPTGVTMNSNCGCAHAQAARGFFRYMLKTYGEAYSNDELIGEAYRWQAVWYPAGVVEDYFLATGRGNVIGHTTHGGAGSDGMHGLTQGTQTNTRIAPR</sequence>
<reference evidence="3" key="1">
    <citation type="submission" date="2020-05" db="EMBL/GenBank/DDBJ databases">
        <title>High-Quality Genomes of Partial-Nitritation/Anammox System by Hierarchical Clustering Based Hybrid Assembly.</title>
        <authorList>
            <person name="Liu L."/>
            <person name="Wang Y."/>
            <person name="Che Y."/>
            <person name="Chen Y."/>
            <person name="Xia Y."/>
            <person name="Luo R."/>
            <person name="Cheng S.H."/>
            <person name="Zheng C."/>
            <person name="Zhang T."/>
        </authorList>
    </citation>
    <scope>NUCLEOTIDE SEQUENCE</scope>
    <source>
        <strain evidence="3">H1_PAT1</strain>
    </source>
</reference>
<proteinExistence type="predicted"/>
<feature type="transmembrane region" description="Helical" evidence="2">
    <location>
        <begin position="96"/>
        <end position="121"/>
    </location>
</feature>
<feature type="transmembrane region" description="Helical" evidence="2">
    <location>
        <begin position="141"/>
        <end position="158"/>
    </location>
</feature>
<evidence type="ECO:0000256" key="2">
    <source>
        <dbReference type="SAM" id="Phobius"/>
    </source>
</evidence>
<protein>
    <submittedName>
        <fullName evidence="3">Uncharacterized protein</fullName>
    </submittedName>
</protein>
<dbReference type="AlphaFoldDB" id="A0A928Y6D7"/>
<organism evidence="3 4">
    <name type="scientific">candidate division WWE3 bacterium</name>
    <dbReference type="NCBI Taxonomy" id="2053526"/>
    <lineage>
        <taxon>Bacteria</taxon>
        <taxon>Katanobacteria</taxon>
    </lineage>
</organism>
<feature type="compositionally biased region" description="Polar residues" evidence="1">
    <location>
        <begin position="420"/>
        <end position="432"/>
    </location>
</feature>
<feature type="transmembrane region" description="Helical" evidence="2">
    <location>
        <begin position="12"/>
        <end position="33"/>
    </location>
</feature>
<gene>
    <name evidence="3" type="ORF">HS096_00695</name>
</gene>
<dbReference type="Proteomes" id="UP000710385">
    <property type="component" value="Unassembled WGS sequence"/>
</dbReference>
<feature type="transmembrane region" description="Helical" evidence="2">
    <location>
        <begin position="53"/>
        <end position="84"/>
    </location>
</feature>
<keyword evidence="2" id="KW-0812">Transmembrane</keyword>
<dbReference type="EMBL" id="JABTTY010000001">
    <property type="protein sequence ID" value="MBE7524906.1"/>
    <property type="molecule type" value="Genomic_DNA"/>
</dbReference>
<evidence type="ECO:0000313" key="3">
    <source>
        <dbReference type="EMBL" id="MBE7524906.1"/>
    </source>
</evidence>
<evidence type="ECO:0000313" key="4">
    <source>
        <dbReference type="Proteomes" id="UP000710385"/>
    </source>
</evidence>
<keyword evidence="2" id="KW-1133">Transmembrane helix</keyword>
<evidence type="ECO:0000256" key="1">
    <source>
        <dbReference type="SAM" id="MobiDB-lite"/>
    </source>
</evidence>
<feature type="transmembrane region" description="Helical" evidence="2">
    <location>
        <begin position="192"/>
        <end position="214"/>
    </location>
</feature>